<evidence type="ECO:0000313" key="3">
    <source>
        <dbReference type="Proteomes" id="UP000184387"/>
    </source>
</evidence>
<comment type="similarity">
    <text evidence="1">Belongs to the UPF0065 (bug) family.</text>
</comment>
<dbReference type="Gene3D" id="3.40.190.10">
    <property type="entry name" value="Periplasmic binding protein-like II"/>
    <property type="match status" value="1"/>
</dbReference>
<evidence type="ECO:0000256" key="1">
    <source>
        <dbReference type="ARBA" id="ARBA00006987"/>
    </source>
</evidence>
<dbReference type="InterPro" id="IPR005064">
    <property type="entry name" value="BUG"/>
</dbReference>
<keyword evidence="3" id="KW-1185">Reference proteome</keyword>
<dbReference type="InterPro" id="IPR042100">
    <property type="entry name" value="Bug_dom1"/>
</dbReference>
<dbReference type="Gene3D" id="3.40.190.150">
    <property type="entry name" value="Bordetella uptake gene, domain 1"/>
    <property type="match status" value="1"/>
</dbReference>
<evidence type="ECO:0000313" key="2">
    <source>
        <dbReference type="EMBL" id="SHK26992.1"/>
    </source>
</evidence>
<proteinExistence type="inferred from homology"/>
<dbReference type="STRING" id="198092.SAMN02745194_04583"/>
<dbReference type="EMBL" id="FQZF01000040">
    <property type="protein sequence ID" value="SHK26992.1"/>
    <property type="molecule type" value="Genomic_DNA"/>
</dbReference>
<dbReference type="PANTHER" id="PTHR42928">
    <property type="entry name" value="TRICARBOXYLATE-BINDING PROTEIN"/>
    <property type="match status" value="1"/>
</dbReference>
<dbReference type="CDD" id="cd07012">
    <property type="entry name" value="PBP2_Bug_TTT"/>
    <property type="match status" value="1"/>
</dbReference>
<accession>A0A1M6R3H4</accession>
<gene>
    <name evidence="2" type="ORF">SAMN02745194_04583</name>
</gene>
<reference evidence="2 3" key="1">
    <citation type="submission" date="2016-11" db="EMBL/GenBank/DDBJ databases">
        <authorList>
            <person name="Jaros S."/>
            <person name="Januszkiewicz K."/>
            <person name="Wedrychowicz H."/>
        </authorList>
    </citation>
    <scope>NUCLEOTIDE SEQUENCE [LARGE SCALE GENOMIC DNA]</scope>
    <source>
        <strain evidence="2 3">DSM 14916</strain>
    </source>
</reference>
<protein>
    <submittedName>
        <fullName evidence="2">Tripartite-type tricarboxylate transporter, receptor component TctC</fullName>
    </submittedName>
</protein>
<sequence length="430" mass="45807">MAGGKLHERVAALTGAVRVDPRTARIGALASERGIRTDWAIGLVLLFRVGRPEDVGEFSGSWSPPLPVRDRRDHHRVLRPHSRESVATLDMPARIQARPEIGERAPMEISRRRTLAGMAGAAGLFAPAVHAQPASSRPVRLVVAFPPGGAMDLIARMLAERLSPALKQNVVVENRTGAGGALGTAAVARSAPDGNTLLLSNPGPVALRPSLYPDLPYDPLRDFSPVAGVAKSPLVLVVAANSGIQSVAELIALGKSGRPVNYGSSGFAGQSQVGCEWFKLLTGTEFLHIPLNGAGPIVVELLAGRVQFSFLSMGDVVPRARDGQLRGLGVARAERTSLAANMPTLAEAGLPGLVLDTWYALMAPTGTPEAVVRRLHDETTRIIGEPQFRERLGEVYFEPMPMTPQETGRFLAADLATYADIVKRANIRAE</sequence>
<dbReference type="SUPFAM" id="SSF53850">
    <property type="entry name" value="Periplasmic binding protein-like II"/>
    <property type="match status" value="1"/>
</dbReference>
<dbReference type="AlphaFoldDB" id="A0A1M6R3H4"/>
<name>A0A1M6R3H4_9PROT</name>
<dbReference type="Proteomes" id="UP000184387">
    <property type="component" value="Unassembled WGS sequence"/>
</dbReference>
<keyword evidence="2" id="KW-0675">Receptor</keyword>
<organism evidence="2 3">
    <name type="scientific">Muricoccus roseus</name>
    <dbReference type="NCBI Taxonomy" id="198092"/>
    <lineage>
        <taxon>Bacteria</taxon>
        <taxon>Pseudomonadati</taxon>
        <taxon>Pseudomonadota</taxon>
        <taxon>Alphaproteobacteria</taxon>
        <taxon>Acetobacterales</taxon>
        <taxon>Roseomonadaceae</taxon>
        <taxon>Muricoccus</taxon>
    </lineage>
</organism>
<dbReference type="Pfam" id="PF03401">
    <property type="entry name" value="TctC"/>
    <property type="match status" value="1"/>
</dbReference>
<dbReference type="PANTHER" id="PTHR42928:SF5">
    <property type="entry name" value="BLR1237 PROTEIN"/>
    <property type="match status" value="1"/>
</dbReference>